<evidence type="ECO:0000313" key="2">
    <source>
        <dbReference type="EMBL" id="TYK49078.1"/>
    </source>
</evidence>
<feature type="transmembrane region" description="Helical" evidence="1">
    <location>
        <begin position="188"/>
        <end position="207"/>
    </location>
</feature>
<feature type="transmembrane region" description="Helical" evidence="1">
    <location>
        <begin position="35"/>
        <end position="56"/>
    </location>
</feature>
<feature type="transmembrane region" description="Helical" evidence="1">
    <location>
        <begin position="239"/>
        <end position="260"/>
    </location>
</feature>
<feature type="transmembrane region" description="Helical" evidence="1">
    <location>
        <begin position="6"/>
        <end position="23"/>
    </location>
</feature>
<dbReference type="Proteomes" id="UP000323505">
    <property type="component" value="Unassembled WGS sequence"/>
</dbReference>
<protein>
    <submittedName>
        <fullName evidence="2">Uncharacterized protein</fullName>
    </submittedName>
</protein>
<evidence type="ECO:0000313" key="3">
    <source>
        <dbReference type="Proteomes" id="UP000323505"/>
    </source>
</evidence>
<sequence length="296" mass="31568">MTLSVVVVYGFAVLAALGSWTYFRTRRIARPPFGVMNLGDVAIAMTGILLVPFLYLWLPLPVVVVLVAAVTLSALQITLEPVIRGMVLWGVCATLLGLDLALGLVVSVKGPAFLVVNNLIVVIVVVGVANLWAQSGLRASHTALFAAALVVYDAVTTWSFTVTLDLFVKLTKAPLFPLVGWGLTRVSTSYLVGLGDLLFVALFPLVMRKAYGRTAGLCALVAGLGALGLVFALVRNDVIGHTIPAMVFLGPLIVAQYLYWRLARGGERSTRQYLRADPLPARAPALVTAAEGGEQR</sequence>
<dbReference type="AlphaFoldDB" id="A0A5D3FM39"/>
<feature type="transmembrane region" description="Helical" evidence="1">
    <location>
        <begin position="144"/>
        <end position="168"/>
    </location>
</feature>
<proteinExistence type="predicted"/>
<dbReference type="EMBL" id="VSRQ01000003">
    <property type="protein sequence ID" value="TYK49078.1"/>
    <property type="molecule type" value="Genomic_DNA"/>
</dbReference>
<gene>
    <name evidence="2" type="ORF">FXF68_14740</name>
</gene>
<evidence type="ECO:0000256" key="1">
    <source>
        <dbReference type="SAM" id="Phobius"/>
    </source>
</evidence>
<keyword evidence="3" id="KW-1185">Reference proteome</keyword>
<name>A0A5D3FM39_9ACTN</name>
<feature type="transmembrane region" description="Helical" evidence="1">
    <location>
        <begin position="214"/>
        <end position="233"/>
    </location>
</feature>
<keyword evidence="1" id="KW-0812">Transmembrane</keyword>
<organism evidence="2 3">
    <name type="scientific">Actinomadura decatromicini</name>
    <dbReference type="NCBI Taxonomy" id="2604572"/>
    <lineage>
        <taxon>Bacteria</taxon>
        <taxon>Bacillati</taxon>
        <taxon>Actinomycetota</taxon>
        <taxon>Actinomycetes</taxon>
        <taxon>Streptosporangiales</taxon>
        <taxon>Thermomonosporaceae</taxon>
        <taxon>Actinomadura</taxon>
    </lineage>
</organism>
<accession>A0A5D3FM39</accession>
<comment type="caution">
    <text evidence="2">The sequence shown here is derived from an EMBL/GenBank/DDBJ whole genome shotgun (WGS) entry which is preliminary data.</text>
</comment>
<keyword evidence="1" id="KW-0472">Membrane</keyword>
<reference evidence="2 3" key="1">
    <citation type="submission" date="2019-08" db="EMBL/GenBank/DDBJ databases">
        <title>Actinomadura sp. nov. CYP1-5 isolated from mountain soil.</title>
        <authorList>
            <person name="Songsumanus A."/>
            <person name="Kuncharoen N."/>
            <person name="Kudo T."/>
            <person name="Yuki M."/>
            <person name="Igarashi Y."/>
            <person name="Tanasupawat S."/>
        </authorList>
    </citation>
    <scope>NUCLEOTIDE SEQUENCE [LARGE SCALE GENOMIC DNA]</scope>
    <source>
        <strain evidence="2 3">CYP1-5</strain>
    </source>
</reference>
<feature type="transmembrane region" description="Helical" evidence="1">
    <location>
        <begin position="86"/>
        <end position="106"/>
    </location>
</feature>
<dbReference type="RefSeq" id="WP_148759566.1">
    <property type="nucleotide sequence ID" value="NZ_VSRQ01000003.1"/>
</dbReference>
<feature type="transmembrane region" description="Helical" evidence="1">
    <location>
        <begin position="112"/>
        <end position="132"/>
    </location>
</feature>
<keyword evidence="1" id="KW-1133">Transmembrane helix</keyword>
<feature type="transmembrane region" description="Helical" evidence="1">
    <location>
        <begin position="62"/>
        <end position="79"/>
    </location>
</feature>